<dbReference type="Proteomes" id="UP000188268">
    <property type="component" value="Unassembled WGS sequence"/>
</dbReference>
<sequence length="1184" mass="133680">MLYLRHGFRLEDGLRKIYSDESAMDMYSEMLPRNFIEVYIEHGIEGLDVMLELPAPGDDENEPFNDGGNGHGQVDQVQDAVVPDAPDEVVDGEVQHDPDDVQPAQVEEVVGLVEQVVQHGFEDNRGGANVAAEVNGEANGHAEQDAEYAYFNLFDIEVESDGEIPVEGVDPAYYLEVGLGEDSDDEEFVGGRNNIVRELNGGGRGARAQRDNVNMDDGIQLNSGVGGAENVGGEAQDYDDDFFYNEDHFGEVVEEETEMNDDATRRRGQFPVFDEFAEMPYIEKGMLFTNAEQFKRAVSIISVKSRKAVVWVKNHKNWVRGRCLVEGCPWHIYGAMDKWLESFQVKTFTKDHDCGNIYKTPRLSKKILVDLYKDDIREDPFIKSATIIKDVRRKYGFGLSFSMVRRATKEVFDQVIQNYSKEFGMLWDYAEAIRASNPGSTVKLKVHHEEGQSACVFDRFYVCFDALKKGMLDGNRPFIGLDGCWLKSLTKGELLVAVGRDGNNQMYPFAWALVQGENQYTWKWFIELLIEELDIVQDGMGWTVMGDQHKGLDKAIVELLPKAEHRYCARHVYVNFYHRGFKGEEMRQAFWKIAHANTIREYEAAMDELRKKGHLQPRILKKQPLTPWMVKMSVVSLFEEIRRKLMERIAQKIKDCRRWKGNIGPRIWRVIEKNSRIANYCEVVFNGAAGYEIMHGEERFIVNLAEKTCSCRRYTLSGIPCAHAITAIRDRRGKVEDYRSSWFHSETYLRVYGHVLQPMTGRLDWPKAPGNQLPIKPPPYRRIPGRPVTARRKKPDEPSRDQDNNPNLSRKGQIQTCTMCRQRGHNKRACRNNDRMEKQSEGTENRGSNTPSSNTNRSGGNSTRGRGKRPMSDCHQASATAGARVPTSAQAPATATATVTTPASAPQNATQAQAKKAKPKKKALPKFLTMPAPTGRCWQDEAGNFHGLKHGRSSPASMAKLKKSQSATQPAVSDLSSRSGTQTQAPLRRSPRNMNKTTNMDLNKANQSKGAKRKADDVVTSQGSQASSSKGKKSFLFLFLFQISSVTKIKFHNIQVIERPSADSNIVSKLEAQFPTLHYPKPETFSRGECTQNPVRFFAILSMQRSGSGWFETLLNSHINTLERVYNLDWFTSASKNECFATVGFKWMLNQVHLILLGSKELQDVGKANFSALFGTVLSVHIWS</sequence>
<feature type="compositionally biased region" description="Polar residues" evidence="5">
    <location>
        <begin position="804"/>
        <end position="819"/>
    </location>
</feature>
<dbReference type="Pfam" id="PF03108">
    <property type="entry name" value="DBD_Tnp_Mut"/>
    <property type="match status" value="1"/>
</dbReference>
<comment type="caution">
    <text evidence="7">The sequence shown here is derived from an EMBL/GenBank/DDBJ whole genome shotgun (WGS) entry which is preliminary data.</text>
</comment>
<gene>
    <name evidence="7" type="ORF">CCACVL1_07980</name>
</gene>
<dbReference type="InterPro" id="IPR006564">
    <property type="entry name" value="Znf_PMZ"/>
</dbReference>
<evidence type="ECO:0000256" key="4">
    <source>
        <dbReference type="PROSITE-ProRule" id="PRU00325"/>
    </source>
</evidence>
<dbReference type="InterPro" id="IPR004332">
    <property type="entry name" value="Transposase_MuDR"/>
</dbReference>
<dbReference type="PANTHER" id="PTHR31973:SF187">
    <property type="entry name" value="MUTATOR TRANSPOSASE MUDRA PROTEIN"/>
    <property type="match status" value="1"/>
</dbReference>
<feature type="compositionally biased region" description="Basic residues" evidence="5">
    <location>
        <begin position="915"/>
        <end position="924"/>
    </location>
</feature>
<dbReference type="OrthoDB" id="1939383at2759"/>
<accession>A0A1R3J314</accession>
<feature type="compositionally biased region" description="Basic and acidic residues" evidence="5">
    <location>
        <begin position="794"/>
        <end position="803"/>
    </location>
</feature>
<feature type="compositionally biased region" description="Basic and acidic residues" evidence="5">
    <location>
        <begin position="831"/>
        <end position="844"/>
    </location>
</feature>
<dbReference type="GO" id="GO:0008270">
    <property type="term" value="F:zinc ion binding"/>
    <property type="evidence" value="ECO:0007669"/>
    <property type="project" value="UniProtKB-KW"/>
</dbReference>
<dbReference type="SMART" id="SM00575">
    <property type="entry name" value="ZnF_PMZ"/>
    <property type="match status" value="1"/>
</dbReference>
<evidence type="ECO:0000259" key="6">
    <source>
        <dbReference type="PROSITE" id="PS50966"/>
    </source>
</evidence>
<keyword evidence="2 4" id="KW-0863">Zinc-finger</keyword>
<name>A0A1R3J314_COCAP</name>
<dbReference type="InterPro" id="IPR007527">
    <property type="entry name" value="Znf_SWIM"/>
</dbReference>
<feature type="compositionally biased region" description="Polar residues" evidence="5">
    <location>
        <begin position="964"/>
        <end position="985"/>
    </location>
</feature>
<dbReference type="STRING" id="210143.A0A1R3J314"/>
<protein>
    <submittedName>
        <fullName evidence="7">Transposase, MuDR, plant</fullName>
    </submittedName>
</protein>
<evidence type="ECO:0000313" key="7">
    <source>
        <dbReference type="EMBL" id="OMO89218.1"/>
    </source>
</evidence>
<dbReference type="Pfam" id="PF10551">
    <property type="entry name" value="MULE"/>
    <property type="match status" value="1"/>
</dbReference>
<evidence type="ECO:0000313" key="8">
    <source>
        <dbReference type="Proteomes" id="UP000188268"/>
    </source>
</evidence>
<feature type="compositionally biased region" description="Low complexity" evidence="5">
    <location>
        <begin position="885"/>
        <end position="914"/>
    </location>
</feature>
<feature type="region of interest" description="Disordered" evidence="5">
    <location>
        <begin position="763"/>
        <end position="924"/>
    </location>
</feature>
<dbReference type="PANTHER" id="PTHR31973">
    <property type="entry name" value="POLYPROTEIN, PUTATIVE-RELATED"/>
    <property type="match status" value="1"/>
</dbReference>
<dbReference type="PROSITE" id="PS50966">
    <property type="entry name" value="ZF_SWIM"/>
    <property type="match status" value="1"/>
</dbReference>
<feature type="domain" description="SWIM-type" evidence="6">
    <location>
        <begin position="700"/>
        <end position="732"/>
    </location>
</feature>
<evidence type="ECO:0000256" key="3">
    <source>
        <dbReference type="ARBA" id="ARBA00022833"/>
    </source>
</evidence>
<feature type="compositionally biased region" description="Polar residues" evidence="5">
    <location>
        <begin position="992"/>
        <end position="1009"/>
    </location>
</feature>
<evidence type="ECO:0000256" key="1">
    <source>
        <dbReference type="ARBA" id="ARBA00022723"/>
    </source>
</evidence>
<keyword evidence="8" id="KW-1185">Reference proteome</keyword>
<dbReference type="Pfam" id="PF04434">
    <property type="entry name" value="SWIM"/>
    <property type="match status" value="1"/>
</dbReference>
<evidence type="ECO:0000256" key="2">
    <source>
        <dbReference type="ARBA" id="ARBA00022771"/>
    </source>
</evidence>
<dbReference type="InterPro" id="IPR018289">
    <property type="entry name" value="MULE_transposase_dom"/>
</dbReference>
<feature type="compositionally biased region" description="Low complexity" evidence="5">
    <location>
        <begin position="845"/>
        <end position="864"/>
    </location>
</feature>
<keyword evidence="1" id="KW-0479">Metal-binding</keyword>
<feature type="region of interest" description="Disordered" evidence="5">
    <location>
        <begin position="941"/>
        <end position="1028"/>
    </location>
</feature>
<dbReference type="Gramene" id="OMO89218">
    <property type="protein sequence ID" value="OMO89218"/>
    <property type="gene ID" value="CCACVL1_07980"/>
</dbReference>
<organism evidence="7 8">
    <name type="scientific">Corchorus capsularis</name>
    <name type="common">Jute</name>
    <dbReference type="NCBI Taxonomy" id="210143"/>
    <lineage>
        <taxon>Eukaryota</taxon>
        <taxon>Viridiplantae</taxon>
        <taxon>Streptophyta</taxon>
        <taxon>Embryophyta</taxon>
        <taxon>Tracheophyta</taxon>
        <taxon>Spermatophyta</taxon>
        <taxon>Magnoliopsida</taxon>
        <taxon>eudicotyledons</taxon>
        <taxon>Gunneridae</taxon>
        <taxon>Pentapetalae</taxon>
        <taxon>rosids</taxon>
        <taxon>malvids</taxon>
        <taxon>Malvales</taxon>
        <taxon>Malvaceae</taxon>
        <taxon>Grewioideae</taxon>
        <taxon>Apeibeae</taxon>
        <taxon>Corchorus</taxon>
    </lineage>
</organism>
<evidence type="ECO:0000256" key="5">
    <source>
        <dbReference type="SAM" id="MobiDB-lite"/>
    </source>
</evidence>
<dbReference type="AlphaFoldDB" id="A0A1R3J314"/>
<keyword evidence="3" id="KW-0862">Zinc</keyword>
<reference evidence="7 8" key="1">
    <citation type="submission" date="2013-09" db="EMBL/GenBank/DDBJ databases">
        <title>Corchorus capsularis genome sequencing.</title>
        <authorList>
            <person name="Alam M."/>
            <person name="Haque M.S."/>
            <person name="Islam M.S."/>
            <person name="Emdad E.M."/>
            <person name="Islam M.M."/>
            <person name="Ahmed B."/>
            <person name="Halim A."/>
            <person name="Hossen Q.M.M."/>
            <person name="Hossain M.Z."/>
            <person name="Ahmed R."/>
            <person name="Khan M.M."/>
            <person name="Islam R."/>
            <person name="Rashid M.M."/>
            <person name="Khan S.A."/>
            <person name="Rahman M.S."/>
            <person name="Alam M."/>
        </authorList>
    </citation>
    <scope>NUCLEOTIDE SEQUENCE [LARGE SCALE GENOMIC DNA]</scope>
    <source>
        <strain evidence="8">cv. CVL-1</strain>
        <tissue evidence="7">Whole seedling</tissue>
    </source>
</reference>
<proteinExistence type="predicted"/>
<dbReference type="EMBL" id="AWWV01008804">
    <property type="protein sequence ID" value="OMO89218.1"/>
    <property type="molecule type" value="Genomic_DNA"/>
</dbReference>